<proteinExistence type="predicted"/>
<dbReference type="GeneID" id="5774551"/>
<reference evidence="2 3" key="1">
    <citation type="journal article" date="2010" name="Proc. Natl. Acad. Sci. U.S.A.">
        <title>Nitrosopumilus maritimus genome reveals unique mechanisms for nitrification and autotrophy in globally distributed marine crenarchaea.</title>
        <authorList>
            <person name="Walker C.B."/>
            <person name="de la Torre J.R."/>
            <person name="Klotz M.G."/>
            <person name="Urakawa H."/>
            <person name="Pinel N."/>
            <person name="Arp D.J."/>
            <person name="Brochier-Armanet C."/>
            <person name="Chain P.S."/>
            <person name="Chan P.P."/>
            <person name="Gollabgir A."/>
            <person name="Hemp J."/>
            <person name="Hugler M."/>
            <person name="Karr E.A."/>
            <person name="Konneke M."/>
            <person name="Shin M."/>
            <person name="Lawton T.J."/>
            <person name="Lowe T."/>
            <person name="Martens-Habbena W."/>
            <person name="Sayavedra-Soto L.A."/>
            <person name="Lang D."/>
            <person name="Sievert S.M."/>
            <person name="Rosenzweig A.C."/>
            <person name="Manning G."/>
            <person name="Stahl D.A."/>
        </authorList>
    </citation>
    <scope>NUCLEOTIDE SEQUENCE [LARGE SCALE GENOMIC DNA]</scope>
    <source>
        <strain evidence="2 3">SCM1</strain>
    </source>
</reference>
<dbReference type="InParanoid" id="A9A2P6"/>
<dbReference type="EnsemblBacteria" id="ABX13573">
    <property type="protein sequence ID" value="ABX13573"/>
    <property type="gene ID" value="Nmar_1677"/>
</dbReference>
<keyword evidence="1" id="KW-0812">Transmembrane</keyword>
<evidence type="ECO:0000256" key="1">
    <source>
        <dbReference type="SAM" id="Phobius"/>
    </source>
</evidence>
<sequence>MNISKEVKLVRLSLIIAVIVSTAGLMVLFTQFSYDDSGITIMSSFGEITIFDPKQPSFLENNMYHNSELSFQLSKPNDKWDIRVASETIRTEELAYLKSKGYVDGIYLDKDSDRRFLVSVFDVQSKNFQLENYISKQIDMMNSEEIKIPIKRISKSNDWAIVSFDSEKNTDDSFSEQLLFLKDNKLYMIQYSGKSPENLTELEKSDFNSILNSFEVI</sequence>
<dbReference type="RefSeq" id="WP_012216059.1">
    <property type="nucleotide sequence ID" value="NC_010085.1"/>
</dbReference>
<dbReference type="AlphaFoldDB" id="A9A2P6"/>
<dbReference type="OrthoDB" id="12228at2157"/>
<protein>
    <submittedName>
        <fullName evidence="2">Uncharacterized protein</fullName>
    </submittedName>
</protein>
<dbReference type="HOGENOM" id="CLU_1269968_0_0_2"/>
<dbReference type="Proteomes" id="UP000000792">
    <property type="component" value="Chromosome"/>
</dbReference>
<dbReference type="EMBL" id="CP000866">
    <property type="protein sequence ID" value="ABX13573.1"/>
    <property type="molecule type" value="Genomic_DNA"/>
</dbReference>
<organism evidence="2 3">
    <name type="scientific">Nitrosopumilus maritimus (strain SCM1)</name>
    <dbReference type="NCBI Taxonomy" id="436308"/>
    <lineage>
        <taxon>Archaea</taxon>
        <taxon>Nitrososphaerota</taxon>
        <taxon>Nitrososphaeria</taxon>
        <taxon>Nitrosopumilales</taxon>
        <taxon>Nitrosopumilaceae</taxon>
        <taxon>Nitrosopumilus</taxon>
    </lineage>
</organism>
<keyword evidence="1" id="KW-1133">Transmembrane helix</keyword>
<feature type="transmembrane region" description="Helical" evidence="1">
    <location>
        <begin position="12"/>
        <end position="34"/>
    </location>
</feature>
<accession>A9A2P6</accession>
<name>A9A2P6_NITMS</name>
<keyword evidence="3" id="KW-1185">Reference proteome</keyword>
<evidence type="ECO:0000313" key="2">
    <source>
        <dbReference type="EMBL" id="ABX13573.1"/>
    </source>
</evidence>
<dbReference type="STRING" id="436308.Nmar_1677"/>
<dbReference type="KEGG" id="nmr:Nmar_1677"/>
<keyword evidence="1" id="KW-0472">Membrane</keyword>
<evidence type="ECO:0000313" key="3">
    <source>
        <dbReference type="Proteomes" id="UP000000792"/>
    </source>
</evidence>
<gene>
    <name evidence="2" type="ordered locus">Nmar_1677</name>
</gene>